<dbReference type="CDD" id="cd15760">
    <property type="entry name" value="FYVE_scVPS27p_like"/>
    <property type="match status" value="1"/>
</dbReference>
<feature type="compositionally biased region" description="Polar residues" evidence="5">
    <location>
        <begin position="47"/>
        <end position="70"/>
    </location>
</feature>
<feature type="compositionally biased region" description="Polar residues" evidence="5">
    <location>
        <begin position="110"/>
        <end position="121"/>
    </location>
</feature>
<dbReference type="PANTHER" id="PTHR39490:SF8">
    <property type="entry name" value="ZINC FINGER FYVE DOMAIN-CONTAINING PROTEIN 21"/>
    <property type="match status" value="1"/>
</dbReference>
<evidence type="ECO:0000256" key="4">
    <source>
        <dbReference type="PROSITE-ProRule" id="PRU00091"/>
    </source>
</evidence>
<comment type="caution">
    <text evidence="7">The sequence shown here is derived from an EMBL/GenBank/DDBJ whole genome shotgun (WGS) entry which is preliminary data.</text>
</comment>
<proteinExistence type="predicted"/>
<dbReference type="InterPro" id="IPR000306">
    <property type="entry name" value="Znf_FYVE"/>
</dbReference>
<evidence type="ECO:0000259" key="6">
    <source>
        <dbReference type="PROSITE" id="PS50178"/>
    </source>
</evidence>
<feature type="compositionally biased region" description="Polar residues" evidence="5">
    <location>
        <begin position="257"/>
        <end position="268"/>
    </location>
</feature>
<protein>
    <submittedName>
        <fullName evidence="7">Vacuolar segregation protein pep7</fullName>
    </submittedName>
</protein>
<keyword evidence="1" id="KW-0479">Metal-binding</keyword>
<dbReference type="SUPFAM" id="SSF57903">
    <property type="entry name" value="FYVE/PHD zinc finger"/>
    <property type="match status" value="1"/>
</dbReference>
<feature type="domain" description="FYVE-type" evidence="6">
    <location>
        <begin position="176"/>
        <end position="231"/>
    </location>
</feature>
<dbReference type="Gene3D" id="3.30.40.10">
    <property type="entry name" value="Zinc/RING finger domain, C3HC4 (zinc finger)"/>
    <property type="match status" value="1"/>
</dbReference>
<feature type="region of interest" description="Disordered" evidence="5">
    <location>
        <begin position="1"/>
        <end position="74"/>
    </location>
</feature>
<evidence type="ECO:0000313" key="7">
    <source>
        <dbReference type="EMBL" id="KAK4230864.1"/>
    </source>
</evidence>
<dbReference type="InterPro" id="IPR052113">
    <property type="entry name" value="FYVE-type_Zinc_Finger"/>
</dbReference>
<feature type="region of interest" description="Disordered" evidence="5">
    <location>
        <begin position="238"/>
        <end position="273"/>
    </location>
</feature>
<feature type="compositionally biased region" description="Polar residues" evidence="5">
    <location>
        <begin position="12"/>
        <end position="39"/>
    </location>
</feature>
<sequence>MAADLVMPQLPAYQQQQPHFYSPQKQQHGFRPQQSQVYQPSPIPTPYHSSKNKNQVSPLSTSGDSPTSPKSYMAHETSKAYIPAVLRRNQFPPINLPTKSDPEDEESRTNEQGLRPNSSFMSLGPLGRLSRRSTGDSTKLVDGTWNLDAFPKPTGLPTKKNWKPDSESVVCDDATCKKYFGYFTRRHHCRRCGHIFCDAHSAYEVPLDQDANYNPRGTPSRACAHCYMEFKEWRSRKNSYSSRGGSSNGSSDGSNGPQTPTSPSTMIGSSPIVPVNNKLLAPTRLTPEVAHSVPRDWNWSTF</sequence>
<dbReference type="SMART" id="SM00064">
    <property type="entry name" value="FYVE"/>
    <property type="match status" value="1"/>
</dbReference>
<dbReference type="AlphaFoldDB" id="A0AAN7BWD6"/>
<dbReference type="Pfam" id="PF01363">
    <property type="entry name" value="FYVE"/>
    <property type="match status" value="1"/>
</dbReference>
<evidence type="ECO:0000256" key="3">
    <source>
        <dbReference type="ARBA" id="ARBA00022833"/>
    </source>
</evidence>
<keyword evidence="8" id="KW-1185">Reference proteome</keyword>
<dbReference type="PANTHER" id="PTHR39490">
    <property type="entry name" value="ARRESTIN DOMAIN-CONTAINING PROTEIN D"/>
    <property type="match status" value="1"/>
</dbReference>
<keyword evidence="3" id="KW-0862">Zinc</keyword>
<accession>A0AAN7BWD6</accession>
<evidence type="ECO:0000256" key="5">
    <source>
        <dbReference type="SAM" id="MobiDB-lite"/>
    </source>
</evidence>
<organism evidence="7 8">
    <name type="scientific">Podospora fimiseda</name>
    <dbReference type="NCBI Taxonomy" id="252190"/>
    <lineage>
        <taxon>Eukaryota</taxon>
        <taxon>Fungi</taxon>
        <taxon>Dikarya</taxon>
        <taxon>Ascomycota</taxon>
        <taxon>Pezizomycotina</taxon>
        <taxon>Sordariomycetes</taxon>
        <taxon>Sordariomycetidae</taxon>
        <taxon>Sordariales</taxon>
        <taxon>Podosporaceae</taxon>
        <taxon>Podospora</taxon>
    </lineage>
</organism>
<gene>
    <name evidence="7" type="ORF">QBC38DRAFT_10347</name>
</gene>
<name>A0AAN7BWD6_9PEZI</name>
<feature type="region of interest" description="Disordered" evidence="5">
    <location>
        <begin position="91"/>
        <end position="137"/>
    </location>
</feature>
<dbReference type="InterPro" id="IPR011011">
    <property type="entry name" value="Znf_FYVE_PHD"/>
</dbReference>
<dbReference type="InterPro" id="IPR013083">
    <property type="entry name" value="Znf_RING/FYVE/PHD"/>
</dbReference>
<dbReference type="EMBL" id="MU865296">
    <property type="protein sequence ID" value="KAK4230864.1"/>
    <property type="molecule type" value="Genomic_DNA"/>
</dbReference>
<dbReference type="InterPro" id="IPR017455">
    <property type="entry name" value="Znf_FYVE-rel"/>
</dbReference>
<dbReference type="PROSITE" id="PS50178">
    <property type="entry name" value="ZF_FYVE"/>
    <property type="match status" value="1"/>
</dbReference>
<feature type="compositionally biased region" description="Low complexity" evidence="5">
    <location>
        <begin position="238"/>
        <end position="256"/>
    </location>
</feature>
<dbReference type="GO" id="GO:0008270">
    <property type="term" value="F:zinc ion binding"/>
    <property type="evidence" value="ECO:0007669"/>
    <property type="project" value="UniProtKB-KW"/>
</dbReference>
<keyword evidence="2 4" id="KW-0863">Zinc-finger</keyword>
<reference evidence="7" key="1">
    <citation type="journal article" date="2023" name="Mol. Phylogenet. Evol.">
        <title>Genome-scale phylogeny and comparative genomics of the fungal order Sordariales.</title>
        <authorList>
            <person name="Hensen N."/>
            <person name="Bonometti L."/>
            <person name="Westerberg I."/>
            <person name="Brannstrom I.O."/>
            <person name="Guillou S."/>
            <person name="Cros-Aarteil S."/>
            <person name="Calhoun S."/>
            <person name="Haridas S."/>
            <person name="Kuo A."/>
            <person name="Mondo S."/>
            <person name="Pangilinan J."/>
            <person name="Riley R."/>
            <person name="LaButti K."/>
            <person name="Andreopoulos B."/>
            <person name="Lipzen A."/>
            <person name="Chen C."/>
            <person name="Yan M."/>
            <person name="Daum C."/>
            <person name="Ng V."/>
            <person name="Clum A."/>
            <person name="Steindorff A."/>
            <person name="Ohm R.A."/>
            <person name="Martin F."/>
            <person name="Silar P."/>
            <person name="Natvig D.O."/>
            <person name="Lalanne C."/>
            <person name="Gautier V."/>
            <person name="Ament-Velasquez S.L."/>
            <person name="Kruys A."/>
            <person name="Hutchinson M.I."/>
            <person name="Powell A.J."/>
            <person name="Barry K."/>
            <person name="Miller A.N."/>
            <person name="Grigoriev I.V."/>
            <person name="Debuchy R."/>
            <person name="Gladieux P."/>
            <person name="Hiltunen Thoren M."/>
            <person name="Johannesson H."/>
        </authorList>
    </citation>
    <scope>NUCLEOTIDE SEQUENCE</scope>
    <source>
        <strain evidence="7">CBS 990.96</strain>
    </source>
</reference>
<evidence type="ECO:0000256" key="2">
    <source>
        <dbReference type="ARBA" id="ARBA00022771"/>
    </source>
</evidence>
<reference evidence="7" key="2">
    <citation type="submission" date="2023-05" db="EMBL/GenBank/DDBJ databases">
        <authorList>
            <consortium name="Lawrence Berkeley National Laboratory"/>
            <person name="Steindorff A."/>
            <person name="Hensen N."/>
            <person name="Bonometti L."/>
            <person name="Westerberg I."/>
            <person name="Brannstrom I.O."/>
            <person name="Guillou S."/>
            <person name="Cros-Aarteil S."/>
            <person name="Calhoun S."/>
            <person name="Haridas S."/>
            <person name="Kuo A."/>
            <person name="Mondo S."/>
            <person name="Pangilinan J."/>
            <person name="Riley R."/>
            <person name="Labutti K."/>
            <person name="Andreopoulos B."/>
            <person name="Lipzen A."/>
            <person name="Chen C."/>
            <person name="Yanf M."/>
            <person name="Daum C."/>
            <person name="Ng V."/>
            <person name="Clum A."/>
            <person name="Ohm R."/>
            <person name="Martin F."/>
            <person name="Silar P."/>
            <person name="Natvig D."/>
            <person name="Lalanne C."/>
            <person name="Gautier V."/>
            <person name="Ament-Velasquez S.L."/>
            <person name="Kruys A."/>
            <person name="Hutchinson M.I."/>
            <person name="Powell A.J."/>
            <person name="Barry K."/>
            <person name="Miller A.N."/>
            <person name="Grigoriev I.V."/>
            <person name="Debuchy R."/>
            <person name="Gladieux P."/>
            <person name="Thoren M.H."/>
            <person name="Johannesson H."/>
        </authorList>
    </citation>
    <scope>NUCLEOTIDE SEQUENCE</scope>
    <source>
        <strain evidence="7">CBS 990.96</strain>
    </source>
</reference>
<evidence type="ECO:0000313" key="8">
    <source>
        <dbReference type="Proteomes" id="UP001301958"/>
    </source>
</evidence>
<evidence type="ECO:0000256" key="1">
    <source>
        <dbReference type="ARBA" id="ARBA00022723"/>
    </source>
</evidence>
<dbReference type="Proteomes" id="UP001301958">
    <property type="component" value="Unassembled WGS sequence"/>
</dbReference>